<dbReference type="Proteomes" id="UP000674084">
    <property type="component" value="Unassembled WGS sequence"/>
</dbReference>
<name>A0ABS5DGT7_9PSEU</name>
<sequence length="49" mass="5179">MSELHNAGRPSPGPAWDVRLTCRIGSTRTACGSDEPQAAAPDAKSVRAW</sequence>
<proteinExistence type="predicted"/>
<keyword evidence="3" id="KW-1185">Reference proteome</keyword>
<reference evidence="2 3" key="1">
    <citation type="submission" date="2021-04" db="EMBL/GenBank/DDBJ databases">
        <title>Whole-genome sequencing of Saccharopolyspora endophytica KCTC 19397.</title>
        <authorList>
            <person name="Ay H."/>
            <person name="Saygin H."/>
            <person name="Sahin N."/>
        </authorList>
    </citation>
    <scope>NUCLEOTIDE SEQUENCE [LARGE SCALE GENOMIC DNA]</scope>
    <source>
        <strain evidence="2 3">KCTC 19397</strain>
    </source>
</reference>
<accession>A0ABS5DGT7</accession>
<evidence type="ECO:0000256" key="1">
    <source>
        <dbReference type="SAM" id="MobiDB-lite"/>
    </source>
</evidence>
<feature type="region of interest" description="Disordered" evidence="1">
    <location>
        <begin position="28"/>
        <end position="49"/>
    </location>
</feature>
<organism evidence="2 3">
    <name type="scientific">Saccharopolyspora endophytica</name>
    <dbReference type="NCBI Taxonomy" id="543886"/>
    <lineage>
        <taxon>Bacteria</taxon>
        <taxon>Bacillati</taxon>
        <taxon>Actinomycetota</taxon>
        <taxon>Actinomycetes</taxon>
        <taxon>Pseudonocardiales</taxon>
        <taxon>Pseudonocardiaceae</taxon>
        <taxon>Saccharopolyspora</taxon>
    </lineage>
</organism>
<dbReference type="EMBL" id="JAGPXE010000006">
    <property type="protein sequence ID" value="MBQ0925509.1"/>
    <property type="molecule type" value="Genomic_DNA"/>
</dbReference>
<comment type="caution">
    <text evidence="2">The sequence shown here is derived from an EMBL/GenBank/DDBJ whole genome shotgun (WGS) entry which is preliminary data.</text>
</comment>
<protein>
    <submittedName>
        <fullName evidence="2">Uncharacterized protein</fullName>
    </submittedName>
</protein>
<evidence type="ECO:0000313" key="3">
    <source>
        <dbReference type="Proteomes" id="UP000674084"/>
    </source>
</evidence>
<evidence type="ECO:0000313" key="2">
    <source>
        <dbReference type="EMBL" id="MBQ0925509.1"/>
    </source>
</evidence>
<gene>
    <name evidence="2" type="ORF">KBO27_16250</name>
</gene>
<dbReference type="RefSeq" id="WP_210970832.1">
    <property type="nucleotide sequence ID" value="NZ_JAGPXE010000006.1"/>
</dbReference>